<dbReference type="InterPro" id="IPR016215">
    <property type="entry name" value="NTA_MOA"/>
</dbReference>
<keyword evidence="4" id="KW-0503">Monooxygenase</keyword>
<comment type="similarity">
    <text evidence="5">Belongs to the NtaA/SnaA/DszA monooxygenase family.</text>
</comment>
<evidence type="ECO:0000256" key="5">
    <source>
        <dbReference type="ARBA" id="ARBA00033748"/>
    </source>
</evidence>
<keyword evidence="3" id="KW-0560">Oxidoreductase</keyword>
<dbReference type="Proteomes" id="UP000805841">
    <property type="component" value="Unassembled WGS sequence"/>
</dbReference>
<dbReference type="CDD" id="cd01095">
    <property type="entry name" value="Nitrilotriacetate_monoxgenase"/>
    <property type="match status" value="1"/>
</dbReference>
<dbReference type="RefSeq" id="WP_190417337.1">
    <property type="nucleotide sequence ID" value="NZ_JAAOCA010000003.1"/>
</dbReference>
<protein>
    <submittedName>
        <fullName evidence="7">LLM class flavin-dependent oxidoreductase</fullName>
    </submittedName>
</protein>
<name>A0ABR7YX32_9PSED</name>
<proteinExistence type="inferred from homology"/>
<evidence type="ECO:0000256" key="3">
    <source>
        <dbReference type="ARBA" id="ARBA00023002"/>
    </source>
</evidence>
<evidence type="ECO:0000313" key="8">
    <source>
        <dbReference type="Proteomes" id="UP000805841"/>
    </source>
</evidence>
<dbReference type="NCBIfam" id="TIGR03860">
    <property type="entry name" value="FMN_nitrolo"/>
    <property type="match status" value="1"/>
</dbReference>
<dbReference type="InterPro" id="IPR011251">
    <property type="entry name" value="Luciferase-like_dom"/>
</dbReference>
<reference evidence="7 8" key="1">
    <citation type="journal article" date="2020" name="Insects">
        <title>Bacteria Belonging to Pseudomonas typographi sp. nov. from the Bark Beetle Ips typographus Have Genomic Potential to Aid in the Host Ecology.</title>
        <authorList>
            <person name="Peral-Aranega E."/>
            <person name="Saati-Santamaria Z."/>
            <person name="Kolarik M."/>
            <person name="Rivas R."/>
            <person name="Garcia-Fraile P."/>
        </authorList>
    </citation>
    <scope>NUCLEOTIDE SEQUENCE [LARGE SCALE GENOMIC DNA]</scope>
    <source>
        <strain evidence="7 8">CA3A</strain>
    </source>
</reference>
<dbReference type="PANTHER" id="PTHR30011:SF16">
    <property type="entry name" value="C2H2 FINGER DOMAIN TRANSCRIPTION FACTOR (EUROFUNG)-RELATED"/>
    <property type="match status" value="1"/>
</dbReference>
<evidence type="ECO:0000259" key="6">
    <source>
        <dbReference type="Pfam" id="PF00296"/>
    </source>
</evidence>
<evidence type="ECO:0000313" key="7">
    <source>
        <dbReference type="EMBL" id="MBD1597743.1"/>
    </source>
</evidence>
<accession>A0ABR7YX32</accession>
<keyword evidence="1" id="KW-0285">Flavoprotein</keyword>
<dbReference type="PANTHER" id="PTHR30011">
    <property type="entry name" value="ALKANESULFONATE MONOOXYGENASE-RELATED"/>
    <property type="match status" value="1"/>
</dbReference>
<organism evidence="7 8">
    <name type="scientific">Pseudomonas typographi</name>
    <dbReference type="NCBI Taxonomy" id="2715964"/>
    <lineage>
        <taxon>Bacteria</taxon>
        <taxon>Pseudomonadati</taxon>
        <taxon>Pseudomonadota</taxon>
        <taxon>Gammaproteobacteria</taxon>
        <taxon>Pseudomonadales</taxon>
        <taxon>Pseudomonadaceae</taxon>
        <taxon>Pseudomonas</taxon>
    </lineage>
</organism>
<evidence type="ECO:0000256" key="1">
    <source>
        <dbReference type="ARBA" id="ARBA00022630"/>
    </source>
</evidence>
<dbReference type="EMBL" id="JAAOCA010000003">
    <property type="protein sequence ID" value="MBD1597743.1"/>
    <property type="molecule type" value="Genomic_DNA"/>
</dbReference>
<dbReference type="InterPro" id="IPR051260">
    <property type="entry name" value="Diverse_substr_monoxygenases"/>
</dbReference>
<dbReference type="PIRSF" id="PIRSF000337">
    <property type="entry name" value="NTA_MOA"/>
    <property type="match status" value="1"/>
</dbReference>
<gene>
    <name evidence="7" type="ORF">HAQ05_03310</name>
</gene>
<evidence type="ECO:0000256" key="2">
    <source>
        <dbReference type="ARBA" id="ARBA00022643"/>
    </source>
</evidence>
<evidence type="ECO:0000256" key="4">
    <source>
        <dbReference type="ARBA" id="ARBA00023033"/>
    </source>
</evidence>
<dbReference type="Gene3D" id="3.20.20.30">
    <property type="entry name" value="Luciferase-like domain"/>
    <property type="match status" value="1"/>
</dbReference>
<keyword evidence="8" id="KW-1185">Reference proteome</keyword>
<dbReference type="SUPFAM" id="SSF51679">
    <property type="entry name" value="Bacterial luciferase-like"/>
    <property type="match status" value="1"/>
</dbReference>
<dbReference type="Pfam" id="PF00296">
    <property type="entry name" value="Bac_luciferase"/>
    <property type="match status" value="1"/>
</dbReference>
<keyword evidence="2" id="KW-0288">FMN</keyword>
<feature type="domain" description="Luciferase-like" evidence="6">
    <location>
        <begin position="27"/>
        <end position="386"/>
    </location>
</feature>
<comment type="caution">
    <text evidence="7">The sequence shown here is derived from an EMBL/GenBank/DDBJ whole genome shotgun (WGS) entry which is preliminary data.</text>
</comment>
<sequence>MSRQLHLGAFIMGVGHHAAAWRLPGAAPANLTRPGYFKALAQTAERGKFDYLFFADRLALSDRYGNNLDASVRYLAGSRLDPVALLGLLAGATSRIGLAATASTTFNDPFSVARRFATLDHLSEGRIGWNIVTSTNDGEALNFGDQPILEHEARYRRAKEFVEVALGLWDSWEDDALLHNGHTGEFAEPSRVHYLNHQGEYFSVRGPLNVPRSPQGRPVLIQAGSSDTGQDFAAELADVIFTAQPDITKAQAFYQRVQQRVREHGRAEGALKIMPGVMPFVAASREQAQARFAELEANVHPLAGLALLADSMNHDLSVYPLDEPLPALAEIRGNQSRFKLVQELSQREGLTLRELGKRFGGSRSHRVLAGTAKDIADDLEQWFEGGACDGFNIMPPYLPEGLDTFVEQVVPELQRRGLFRRDYQGSTLREHLGLARPPSRFSQRA</sequence>
<dbReference type="InterPro" id="IPR036661">
    <property type="entry name" value="Luciferase-like_sf"/>
</dbReference>